<name>A0ACB8QQ95_9AGAM</name>
<organism evidence="1 2">
    <name type="scientific">Vararia minispora EC-137</name>
    <dbReference type="NCBI Taxonomy" id="1314806"/>
    <lineage>
        <taxon>Eukaryota</taxon>
        <taxon>Fungi</taxon>
        <taxon>Dikarya</taxon>
        <taxon>Basidiomycota</taxon>
        <taxon>Agaricomycotina</taxon>
        <taxon>Agaricomycetes</taxon>
        <taxon>Russulales</taxon>
        <taxon>Lachnocladiaceae</taxon>
        <taxon>Vararia</taxon>
    </lineage>
</organism>
<reference evidence="1" key="2">
    <citation type="journal article" date="2022" name="New Phytol.">
        <title>Evolutionary transition to the ectomycorrhizal habit in the genomes of a hyperdiverse lineage of mushroom-forming fungi.</title>
        <authorList>
            <person name="Looney B."/>
            <person name="Miyauchi S."/>
            <person name="Morin E."/>
            <person name="Drula E."/>
            <person name="Courty P.E."/>
            <person name="Kohler A."/>
            <person name="Kuo A."/>
            <person name="LaButti K."/>
            <person name="Pangilinan J."/>
            <person name="Lipzen A."/>
            <person name="Riley R."/>
            <person name="Andreopoulos W."/>
            <person name="He G."/>
            <person name="Johnson J."/>
            <person name="Nolan M."/>
            <person name="Tritt A."/>
            <person name="Barry K.W."/>
            <person name="Grigoriev I.V."/>
            <person name="Nagy L.G."/>
            <person name="Hibbett D."/>
            <person name="Henrissat B."/>
            <person name="Matheny P.B."/>
            <person name="Labbe J."/>
            <person name="Martin F.M."/>
        </authorList>
    </citation>
    <scope>NUCLEOTIDE SEQUENCE</scope>
    <source>
        <strain evidence="1">EC-137</strain>
    </source>
</reference>
<proteinExistence type="predicted"/>
<keyword evidence="2" id="KW-1185">Reference proteome</keyword>
<evidence type="ECO:0000313" key="1">
    <source>
        <dbReference type="EMBL" id="KAI0033668.1"/>
    </source>
</evidence>
<dbReference type="EMBL" id="MU273514">
    <property type="protein sequence ID" value="KAI0033668.1"/>
    <property type="molecule type" value="Genomic_DNA"/>
</dbReference>
<accession>A0ACB8QQ95</accession>
<sequence>MSTDARRIFATLIAPTRPRPSLRPTAPHDPSLTSAIEALPDGAPLRAALHLLNDDIGSAHAVAQANEGARTADYVHAQLHRREGDYWNSKWWISSGMRRAHPVMERVHGSAAGAARFVDLCAAVGAGKSEGGELEERQWEEMRATAEWALEHDA</sequence>
<comment type="caution">
    <text evidence="1">The sequence shown here is derived from an EMBL/GenBank/DDBJ whole genome shotgun (WGS) entry which is preliminary data.</text>
</comment>
<evidence type="ECO:0000313" key="2">
    <source>
        <dbReference type="Proteomes" id="UP000814128"/>
    </source>
</evidence>
<reference evidence="1" key="1">
    <citation type="submission" date="2021-02" db="EMBL/GenBank/DDBJ databases">
        <authorList>
            <consortium name="DOE Joint Genome Institute"/>
            <person name="Ahrendt S."/>
            <person name="Looney B.P."/>
            <person name="Miyauchi S."/>
            <person name="Morin E."/>
            <person name="Drula E."/>
            <person name="Courty P.E."/>
            <person name="Chicoki N."/>
            <person name="Fauchery L."/>
            <person name="Kohler A."/>
            <person name="Kuo A."/>
            <person name="Labutti K."/>
            <person name="Pangilinan J."/>
            <person name="Lipzen A."/>
            <person name="Riley R."/>
            <person name="Andreopoulos W."/>
            <person name="He G."/>
            <person name="Johnson J."/>
            <person name="Barry K.W."/>
            <person name="Grigoriev I.V."/>
            <person name="Nagy L."/>
            <person name="Hibbett D."/>
            <person name="Henrissat B."/>
            <person name="Matheny P.B."/>
            <person name="Labbe J."/>
            <person name="Martin F."/>
        </authorList>
    </citation>
    <scope>NUCLEOTIDE SEQUENCE</scope>
    <source>
        <strain evidence="1">EC-137</strain>
    </source>
</reference>
<gene>
    <name evidence="1" type="ORF">K488DRAFT_77749</name>
</gene>
<dbReference type="Proteomes" id="UP000814128">
    <property type="component" value="Unassembled WGS sequence"/>
</dbReference>
<protein>
    <submittedName>
        <fullName evidence="1">Uncharacterized protein</fullName>
    </submittedName>
</protein>